<name>A0A810N672_9ACTN</name>
<proteinExistence type="predicted"/>
<evidence type="ECO:0000313" key="3">
    <source>
        <dbReference type="Proteomes" id="UP000680866"/>
    </source>
</evidence>
<keyword evidence="1" id="KW-0732">Signal</keyword>
<dbReference type="KEGG" id="pry:Prubr_41640"/>
<accession>A0A810N672</accession>
<dbReference type="RefSeq" id="WP_246567401.1">
    <property type="nucleotide sequence ID" value="NZ_AP023359.1"/>
</dbReference>
<feature type="chain" id="PRO_5038842002" description="DUF3558 domain-containing protein" evidence="1">
    <location>
        <begin position="24"/>
        <end position="186"/>
    </location>
</feature>
<gene>
    <name evidence="2" type="ORF">Prubr_41640</name>
</gene>
<dbReference type="PROSITE" id="PS51257">
    <property type="entry name" value="PROKAR_LIPOPROTEIN"/>
    <property type="match status" value="1"/>
</dbReference>
<dbReference type="Proteomes" id="UP000680866">
    <property type="component" value="Chromosome"/>
</dbReference>
<feature type="signal peptide" evidence="1">
    <location>
        <begin position="1"/>
        <end position="23"/>
    </location>
</feature>
<keyword evidence="3" id="KW-1185">Reference proteome</keyword>
<organism evidence="2 3">
    <name type="scientific">Polymorphospora rubra</name>
    <dbReference type="NCBI Taxonomy" id="338584"/>
    <lineage>
        <taxon>Bacteria</taxon>
        <taxon>Bacillati</taxon>
        <taxon>Actinomycetota</taxon>
        <taxon>Actinomycetes</taxon>
        <taxon>Micromonosporales</taxon>
        <taxon>Micromonosporaceae</taxon>
        <taxon>Polymorphospora</taxon>
    </lineage>
</organism>
<dbReference type="EMBL" id="AP023359">
    <property type="protein sequence ID" value="BCJ67143.1"/>
    <property type="molecule type" value="Genomic_DNA"/>
</dbReference>
<evidence type="ECO:0008006" key="4">
    <source>
        <dbReference type="Google" id="ProtNLM"/>
    </source>
</evidence>
<protein>
    <recommendedName>
        <fullName evidence="4">DUF3558 domain-containing protein</fullName>
    </recommendedName>
</protein>
<sequence>MRARTGMIGMGLFLLAGCGTDAAAVPPPEPPPVVTALPASVAGGACVVLDYAVIEEFTGTRFSVAAAMEHQKTDTCVVRDAAADRPDLVLSVTATSADQAVFTSEMVPKGSTAVKDLGRAAYRSTVAPAGDDGAAAEVGWLTGEGRMVTLRYTFPAGQERAAADDLAPKLVELAQQVEPRIPDLAK</sequence>
<dbReference type="AlphaFoldDB" id="A0A810N672"/>
<evidence type="ECO:0000313" key="2">
    <source>
        <dbReference type="EMBL" id="BCJ67143.1"/>
    </source>
</evidence>
<reference evidence="2" key="1">
    <citation type="submission" date="2020-08" db="EMBL/GenBank/DDBJ databases">
        <title>Whole genome shotgun sequence of Polymorphospora rubra NBRC 101157.</title>
        <authorList>
            <person name="Komaki H."/>
            <person name="Tamura T."/>
        </authorList>
    </citation>
    <scope>NUCLEOTIDE SEQUENCE</scope>
    <source>
        <strain evidence="2">NBRC 101157</strain>
    </source>
</reference>
<evidence type="ECO:0000256" key="1">
    <source>
        <dbReference type="SAM" id="SignalP"/>
    </source>
</evidence>